<keyword evidence="4" id="KW-1185">Reference proteome</keyword>
<name>A0A154KQA7_9PROT</name>
<keyword evidence="2" id="KW-0808">Transferase</keyword>
<dbReference type="Proteomes" id="UP000252266">
    <property type="component" value="Unassembled WGS sequence"/>
</dbReference>
<dbReference type="GO" id="GO:0016740">
    <property type="term" value="F:transferase activity"/>
    <property type="evidence" value="ECO:0007669"/>
    <property type="project" value="UniProtKB-KW"/>
</dbReference>
<evidence type="ECO:0000313" key="1">
    <source>
        <dbReference type="EMBL" id="KZD05791.1"/>
    </source>
</evidence>
<dbReference type="Proteomes" id="UP000076167">
    <property type="component" value="Unassembled WGS sequence"/>
</dbReference>
<dbReference type="PANTHER" id="PTHR28055">
    <property type="entry name" value="ALTERED INHERITANCE OF MITOCHONDRIA PROTEIN 41, MITOCHONDRIAL"/>
    <property type="match status" value="1"/>
</dbReference>
<evidence type="ECO:0000313" key="5">
    <source>
        <dbReference type="Proteomes" id="UP000219068"/>
    </source>
</evidence>
<dbReference type="RefSeq" id="WP_062947972.1">
    <property type="nucleotide sequence ID" value="NZ_DFMA01000013.1"/>
</dbReference>
<reference evidence="2 6" key="1">
    <citation type="submission" date="2014-07" db="EMBL/GenBank/DDBJ databases">
        <title>Draft genome sequence of Thalassospira xiamenensis IB13.</title>
        <authorList>
            <person name="Lai Q."/>
            <person name="Shao Z."/>
        </authorList>
    </citation>
    <scope>NUCLEOTIDE SEQUENCE [LARGE SCALE GENOMIC DNA]</scope>
    <source>
        <strain evidence="2 6">IB13</strain>
    </source>
</reference>
<dbReference type="EMBL" id="LPXL01000010">
    <property type="protein sequence ID" value="KZD05791.1"/>
    <property type="molecule type" value="Genomic_DNA"/>
</dbReference>
<dbReference type="InterPro" id="IPR023168">
    <property type="entry name" value="GatB_Yqey_C_2"/>
</dbReference>
<dbReference type="Gene3D" id="1.10.1510.10">
    <property type="entry name" value="Uncharacterised protein YqeY/AIM41 PF09424, N-terminal domain"/>
    <property type="match status" value="1"/>
</dbReference>
<evidence type="ECO:0000313" key="2">
    <source>
        <dbReference type="EMBL" id="RCK53001.1"/>
    </source>
</evidence>
<evidence type="ECO:0000313" key="3">
    <source>
        <dbReference type="EMBL" id="SOC20437.1"/>
    </source>
</evidence>
<protein>
    <submittedName>
        <fullName evidence="2">Glutamyl-tRNA amidotransferase</fullName>
    </submittedName>
</protein>
<dbReference type="EMBL" id="OBMM01000003">
    <property type="protein sequence ID" value="SOC20437.1"/>
    <property type="molecule type" value="Genomic_DNA"/>
</dbReference>
<gene>
    <name evidence="1" type="ORF">AUP40_12395</name>
    <name evidence="3" type="ORF">SAMN05428964_10392</name>
    <name evidence="2" type="ORF">TH44_01975</name>
</gene>
<dbReference type="GO" id="GO:0016884">
    <property type="term" value="F:carbon-nitrogen ligase activity, with glutamine as amido-N-donor"/>
    <property type="evidence" value="ECO:0007669"/>
    <property type="project" value="InterPro"/>
</dbReference>
<reference evidence="1 4" key="2">
    <citation type="submission" date="2015-12" db="EMBL/GenBank/DDBJ databases">
        <title>Genome sequence of Thalassospira xiamenensis MCCC 1A03005.</title>
        <authorList>
            <person name="Lu L."/>
            <person name="Lai Q."/>
            <person name="Shao Z."/>
            <person name="Qian P."/>
        </authorList>
    </citation>
    <scope>NUCLEOTIDE SEQUENCE [LARGE SCALE GENOMIC DNA]</scope>
    <source>
        <strain evidence="1 4">MCCC 1A03005</strain>
    </source>
</reference>
<dbReference type="Proteomes" id="UP000219068">
    <property type="component" value="Unassembled WGS sequence"/>
</dbReference>
<dbReference type="SUPFAM" id="SSF89095">
    <property type="entry name" value="GatB/YqeY motif"/>
    <property type="match status" value="1"/>
</dbReference>
<dbReference type="InterPro" id="IPR042184">
    <property type="entry name" value="YqeY/Aim41_N"/>
</dbReference>
<dbReference type="EMBL" id="JPWJ01000001">
    <property type="protein sequence ID" value="RCK53001.1"/>
    <property type="molecule type" value="Genomic_DNA"/>
</dbReference>
<evidence type="ECO:0000313" key="6">
    <source>
        <dbReference type="Proteomes" id="UP000252266"/>
    </source>
</evidence>
<dbReference type="InterPro" id="IPR003789">
    <property type="entry name" value="Asn/Gln_tRNA_amidoTrase-B-like"/>
</dbReference>
<dbReference type="AlphaFoldDB" id="A0A154KQA7"/>
<accession>A0A154KQA7</accession>
<sequence length="151" mass="16386">MLRSQLTDALKKAVLEKDAVSVTTVRLILAALKERDIAARGEGNTDGISDEEILTLLQAMVKQRRESIEMYTKGNRPELAAQEAAEIGVIERFLPKQMSDEEIEAAVKGVVTDLGATCLKDMGRTMAALREKYASCMDFGKAGGVAKKLLG</sequence>
<dbReference type="Pfam" id="PF09424">
    <property type="entry name" value="YqeY"/>
    <property type="match status" value="1"/>
</dbReference>
<dbReference type="Gene3D" id="1.10.10.410">
    <property type="match status" value="1"/>
</dbReference>
<proteinExistence type="predicted"/>
<dbReference type="InterPro" id="IPR019004">
    <property type="entry name" value="YqeY/Aim41"/>
</dbReference>
<organism evidence="2 6">
    <name type="scientific">Thalassospira xiamenensis</name>
    <dbReference type="NCBI Taxonomy" id="220697"/>
    <lineage>
        <taxon>Bacteria</taxon>
        <taxon>Pseudomonadati</taxon>
        <taxon>Pseudomonadota</taxon>
        <taxon>Alphaproteobacteria</taxon>
        <taxon>Rhodospirillales</taxon>
        <taxon>Thalassospiraceae</taxon>
        <taxon>Thalassospira</taxon>
    </lineage>
</organism>
<dbReference type="PANTHER" id="PTHR28055:SF1">
    <property type="entry name" value="ALTERED INHERITANCE OF MITOCHONDRIA PROTEIN 41, MITOCHONDRIAL"/>
    <property type="match status" value="1"/>
</dbReference>
<reference evidence="3 5" key="3">
    <citation type="submission" date="2017-08" db="EMBL/GenBank/DDBJ databases">
        <authorList>
            <person name="de Groot N.N."/>
        </authorList>
    </citation>
    <scope>NUCLEOTIDE SEQUENCE [LARGE SCALE GENOMIC DNA]</scope>
    <source>
        <strain evidence="3 5">USBA 78</strain>
    </source>
</reference>
<evidence type="ECO:0000313" key="4">
    <source>
        <dbReference type="Proteomes" id="UP000076167"/>
    </source>
</evidence>